<protein>
    <submittedName>
        <fullName evidence="2">Retrotransposon protein</fullName>
    </submittedName>
</protein>
<sequence length="157" mass="17789">MYGLKRRRHSCRVVSGVGVHGWMKIRRWYISSKLLGPIVASCKGVLNKLFPYYDELAYVFGQDRVMGRFAETFVDVGSNEPVGYEGFDMPDGNEEFPSVYSQGIDMSKKDVRASRPSRTLEGRVGSKRKRGSQQEGEIEVIHMALECTNEQLMTIAE</sequence>
<evidence type="ECO:0000313" key="5">
    <source>
        <dbReference type="Proteomes" id="UP000321947"/>
    </source>
</evidence>
<proteinExistence type="predicted"/>
<feature type="compositionally biased region" description="Basic and acidic residues" evidence="1">
    <location>
        <begin position="111"/>
        <end position="121"/>
    </location>
</feature>
<evidence type="ECO:0000256" key="1">
    <source>
        <dbReference type="SAM" id="MobiDB-lite"/>
    </source>
</evidence>
<name>A0A5A7VFJ2_CUCMM</name>
<organism evidence="2 4">
    <name type="scientific">Cucumis melo var. makuwa</name>
    <name type="common">Oriental melon</name>
    <dbReference type="NCBI Taxonomy" id="1194695"/>
    <lineage>
        <taxon>Eukaryota</taxon>
        <taxon>Viridiplantae</taxon>
        <taxon>Streptophyta</taxon>
        <taxon>Embryophyta</taxon>
        <taxon>Tracheophyta</taxon>
        <taxon>Spermatophyta</taxon>
        <taxon>Magnoliopsida</taxon>
        <taxon>eudicotyledons</taxon>
        <taxon>Gunneridae</taxon>
        <taxon>Pentapetalae</taxon>
        <taxon>rosids</taxon>
        <taxon>fabids</taxon>
        <taxon>Cucurbitales</taxon>
        <taxon>Cucurbitaceae</taxon>
        <taxon>Benincaseae</taxon>
        <taxon>Cucumis</taxon>
    </lineage>
</organism>
<dbReference type="Proteomes" id="UP000321947">
    <property type="component" value="Unassembled WGS sequence"/>
</dbReference>
<gene>
    <name evidence="3" type="ORF">E5676_scaffold446G00250</name>
    <name evidence="2" type="ORF">E6C27_scaffold21G00590</name>
</gene>
<evidence type="ECO:0000313" key="2">
    <source>
        <dbReference type="EMBL" id="KAA0066074.1"/>
    </source>
</evidence>
<evidence type="ECO:0000313" key="4">
    <source>
        <dbReference type="Proteomes" id="UP000321393"/>
    </source>
</evidence>
<dbReference type="EMBL" id="SSTE01000903">
    <property type="protein sequence ID" value="KAA0066074.1"/>
    <property type="molecule type" value="Genomic_DNA"/>
</dbReference>
<dbReference type="Proteomes" id="UP000321393">
    <property type="component" value="Unassembled WGS sequence"/>
</dbReference>
<feature type="region of interest" description="Disordered" evidence="1">
    <location>
        <begin position="111"/>
        <end position="135"/>
    </location>
</feature>
<evidence type="ECO:0000313" key="3">
    <source>
        <dbReference type="EMBL" id="TYJ99823.1"/>
    </source>
</evidence>
<dbReference type="EMBL" id="SSTD01017537">
    <property type="protein sequence ID" value="TYJ99823.1"/>
    <property type="molecule type" value="Genomic_DNA"/>
</dbReference>
<reference evidence="4 5" key="1">
    <citation type="submission" date="2019-08" db="EMBL/GenBank/DDBJ databases">
        <title>Draft genome sequences of two oriental melons (Cucumis melo L. var makuwa).</title>
        <authorList>
            <person name="Kwon S.-Y."/>
        </authorList>
    </citation>
    <scope>NUCLEOTIDE SEQUENCE [LARGE SCALE GENOMIC DNA]</scope>
    <source>
        <strain evidence="5">cv. Chang Bougi</strain>
        <strain evidence="4">cv. SW 3</strain>
        <tissue evidence="2">Leaf</tissue>
    </source>
</reference>
<comment type="caution">
    <text evidence="2">The sequence shown here is derived from an EMBL/GenBank/DDBJ whole genome shotgun (WGS) entry which is preliminary data.</text>
</comment>
<accession>A0A5A7VFJ2</accession>
<dbReference type="AlphaFoldDB" id="A0A5A7VFJ2"/>